<name>A0A1W1BQA5_9ZZZZ</name>
<dbReference type="InterPro" id="IPR026579">
    <property type="entry name" value="FtsQ"/>
</dbReference>
<keyword evidence="4 7" id="KW-0812">Transmembrane</keyword>
<dbReference type="PANTHER" id="PTHR35851:SF1">
    <property type="entry name" value="CELL DIVISION PROTEIN FTSQ"/>
    <property type="match status" value="1"/>
</dbReference>
<feature type="domain" description="POTRA" evidence="9">
    <location>
        <begin position="63"/>
        <end position="114"/>
    </location>
</feature>
<dbReference type="EMBL" id="FPHJ01000014">
    <property type="protein sequence ID" value="SFV55655.1"/>
    <property type="molecule type" value="Genomic_DNA"/>
</dbReference>
<keyword evidence="2" id="KW-0997">Cell inner membrane</keyword>
<protein>
    <submittedName>
        <fullName evidence="10">Cell division protein FtsQ</fullName>
    </submittedName>
</protein>
<dbReference type="Gene3D" id="3.40.50.11690">
    <property type="entry name" value="Cell division protein FtsQ/DivIB"/>
    <property type="match status" value="1"/>
</dbReference>
<gene>
    <name evidence="10" type="ORF">MNB_SUP05-5-376</name>
</gene>
<keyword evidence="5 7" id="KW-1133">Transmembrane helix</keyword>
<feature type="domain" description="Cell division protein FtsQ/DivIB C-terminal" evidence="8">
    <location>
        <begin position="124"/>
        <end position="228"/>
    </location>
</feature>
<evidence type="ECO:0000256" key="1">
    <source>
        <dbReference type="ARBA" id="ARBA00022475"/>
    </source>
</evidence>
<evidence type="ECO:0000256" key="7">
    <source>
        <dbReference type="SAM" id="Phobius"/>
    </source>
</evidence>
<evidence type="ECO:0000259" key="8">
    <source>
        <dbReference type="Pfam" id="PF03799"/>
    </source>
</evidence>
<dbReference type="InterPro" id="IPR005548">
    <property type="entry name" value="Cell_div_FtsQ/DivIB_C"/>
</dbReference>
<organism evidence="10">
    <name type="scientific">hydrothermal vent metagenome</name>
    <dbReference type="NCBI Taxonomy" id="652676"/>
    <lineage>
        <taxon>unclassified sequences</taxon>
        <taxon>metagenomes</taxon>
        <taxon>ecological metagenomes</taxon>
    </lineage>
</organism>
<keyword evidence="6" id="KW-0131">Cell cycle</keyword>
<sequence>MANQYIHHHKKNRIIIKRLLITIIILFISFFLIKTISYLSQIQYIKLGNVSWDIIKYHNINIKKELQKSINKELQKSYFSIDIHYLNKKIQQHNWVDSVIVKRILFNNLYIKVQTHQIAFRLNSDKFLSKENKIFNAKNKKFIDAPLMITKEKNVNFVAKKYSKYQKMLDKINLKIKVIKVDKLTTLILNKNIVLKLGYQQQLKRLMSFIKFYQTSDKNLDSKTIDLRYHKGLAIGKNHQI</sequence>
<evidence type="ECO:0000259" key="9">
    <source>
        <dbReference type="Pfam" id="PF08478"/>
    </source>
</evidence>
<evidence type="ECO:0000313" key="10">
    <source>
        <dbReference type="EMBL" id="SFV55655.1"/>
    </source>
</evidence>
<accession>A0A1W1BQA5</accession>
<dbReference type="Pfam" id="PF03799">
    <property type="entry name" value="FtsQ_DivIB_C"/>
    <property type="match status" value="1"/>
</dbReference>
<proteinExistence type="predicted"/>
<dbReference type="InterPro" id="IPR013685">
    <property type="entry name" value="POTRA_FtsQ_type"/>
</dbReference>
<dbReference type="AlphaFoldDB" id="A0A1W1BQA5"/>
<dbReference type="PANTHER" id="PTHR35851">
    <property type="entry name" value="CELL DIVISION PROTEIN FTSQ"/>
    <property type="match status" value="1"/>
</dbReference>
<dbReference type="InterPro" id="IPR045335">
    <property type="entry name" value="FtsQ_C_sf"/>
</dbReference>
<feature type="transmembrane region" description="Helical" evidence="7">
    <location>
        <begin position="20"/>
        <end position="39"/>
    </location>
</feature>
<dbReference type="Pfam" id="PF08478">
    <property type="entry name" value="POTRA_1"/>
    <property type="match status" value="1"/>
</dbReference>
<evidence type="ECO:0000256" key="5">
    <source>
        <dbReference type="ARBA" id="ARBA00022989"/>
    </source>
</evidence>
<evidence type="ECO:0000256" key="3">
    <source>
        <dbReference type="ARBA" id="ARBA00022618"/>
    </source>
</evidence>
<evidence type="ECO:0000256" key="4">
    <source>
        <dbReference type="ARBA" id="ARBA00022692"/>
    </source>
</evidence>
<keyword evidence="1" id="KW-1003">Cell membrane</keyword>
<evidence type="ECO:0000256" key="2">
    <source>
        <dbReference type="ARBA" id="ARBA00022519"/>
    </source>
</evidence>
<reference evidence="10" key="1">
    <citation type="submission" date="2016-10" db="EMBL/GenBank/DDBJ databases">
        <authorList>
            <person name="de Groot N.N."/>
        </authorList>
    </citation>
    <scope>NUCLEOTIDE SEQUENCE</scope>
</reference>
<evidence type="ECO:0000256" key="6">
    <source>
        <dbReference type="ARBA" id="ARBA00023306"/>
    </source>
</evidence>
<keyword evidence="7" id="KW-0472">Membrane</keyword>
<dbReference type="GO" id="GO:0090529">
    <property type="term" value="P:cell septum assembly"/>
    <property type="evidence" value="ECO:0007669"/>
    <property type="project" value="InterPro"/>
</dbReference>
<dbReference type="Gene3D" id="3.10.20.310">
    <property type="entry name" value="membrane protein fhac"/>
    <property type="match status" value="1"/>
</dbReference>
<keyword evidence="3 10" id="KW-0132">Cell division</keyword>